<gene>
    <name evidence="1" type="ORF">Cyrtocomes_01038</name>
</gene>
<reference evidence="1 2" key="1">
    <citation type="submission" date="2023-02" db="EMBL/GenBank/DDBJ databases">
        <title>Host association and intracellularity evolved multiple times independently in the Rickettsiales.</title>
        <authorList>
            <person name="Castelli M."/>
            <person name="Nardi T."/>
            <person name="Gammuto L."/>
            <person name="Bellinzona G."/>
            <person name="Sabaneyeva E."/>
            <person name="Potekhin A."/>
            <person name="Serra V."/>
            <person name="Petroni G."/>
            <person name="Sassera D."/>
        </authorList>
    </citation>
    <scope>NUCLEOTIDE SEQUENCE [LARGE SCALE GENOMIC DNA]</scope>
    <source>
        <strain evidence="1 2">BOD18</strain>
    </source>
</reference>
<dbReference type="EMBL" id="JARGYT010000080">
    <property type="protein sequence ID" value="MDZ5762647.1"/>
    <property type="molecule type" value="Genomic_DNA"/>
</dbReference>
<comment type="caution">
    <text evidence="1">The sequence shown here is derived from an EMBL/GenBank/DDBJ whole genome shotgun (WGS) entry which is preliminary data.</text>
</comment>
<organism evidence="1 2">
    <name type="scientific">Candidatus Cyrtobacter comes</name>
    <dbReference type="NCBI Taxonomy" id="675776"/>
    <lineage>
        <taxon>Bacteria</taxon>
        <taxon>Pseudomonadati</taxon>
        <taxon>Pseudomonadota</taxon>
        <taxon>Alphaproteobacteria</taxon>
        <taxon>Rickettsiales</taxon>
        <taxon>Candidatus Midichloriaceae</taxon>
        <taxon>Candidatus Cyrtobacter</taxon>
    </lineage>
</organism>
<proteinExistence type="predicted"/>
<protein>
    <submittedName>
        <fullName evidence="1">Uncharacterized protein</fullName>
    </submittedName>
</protein>
<dbReference type="Proteomes" id="UP001293791">
    <property type="component" value="Unassembled WGS sequence"/>
</dbReference>
<accession>A0ABU5L938</accession>
<evidence type="ECO:0000313" key="2">
    <source>
        <dbReference type="Proteomes" id="UP001293791"/>
    </source>
</evidence>
<sequence>MQNNQINILELGAADALVMGSCTSGDEGGPGPSSRRSCS</sequence>
<keyword evidence="2" id="KW-1185">Reference proteome</keyword>
<evidence type="ECO:0000313" key="1">
    <source>
        <dbReference type="EMBL" id="MDZ5762647.1"/>
    </source>
</evidence>
<name>A0ABU5L938_9RICK</name>